<dbReference type="EMBL" id="SLUI01000012">
    <property type="protein sequence ID" value="TCL35427.1"/>
    <property type="molecule type" value="Genomic_DNA"/>
</dbReference>
<comment type="similarity">
    <text evidence="1">Belongs to the UPF0065 (bug) family.</text>
</comment>
<sequence>MQTAKVPDTPKYPDRPITVIVPFSAGSGPDLIARLLEKAAMQHLGQPLVVVNKPGGAGSLGFNELVAAAPDGYTIGISSVELILNPLYGSSKYNYLSALEPLAQATSSISVLVIQANQPWNNVKDVIDYGETNSGKLKFGHQGIGSFSHIVGETFSLAAGSHLEQVPFRGGGETIAALLGGHIQIAFVSPAMAKEHLKNGTLRALAVSDNQRLNDPVFAQVPTFKEQGYDIVFNSWFGIASPKELPPHIKNKLAEGLKSIIATPEFQKSVEAMGYQLDFAGPKEATAKWQDDSKKLTKTVRDTGILELIKTQKQ</sequence>
<gene>
    <name evidence="2" type="ORF">EV210_11286</name>
</gene>
<reference evidence="2 3" key="1">
    <citation type="submission" date="2019-03" db="EMBL/GenBank/DDBJ databases">
        <title>Genomic Encyclopedia of Type Strains, Phase IV (KMG-IV): sequencing the most valuable type-strain genomes for metagenomic binning, comparative biology and taxonomic classification.</title>
        <authorList>
            <person name="Goeker M."/>
        </authorList>
    </citation>
    <scope>NUCLEOTIDE SEQUENCE [LARGE SCALE GENOMIC DNA]</scope>
    <source>
        <strain evidence="2 3">DSM 15969</strain>
    </source>
</reference>
<proteinExistence type="inferred from homology"/>
<dbReference type="InterPro" id="IPR005064">
    <property type="entry name" value="BUG"/>
</dbReference>
<dbReference type="RefSeq" id="WP_132082574.1">
    <property type="nucleotide sequence ID" value="NZ_SLUI01000012.1"/>
</dbReference>
<protein>
    <submittedName>
        <fullName evidence="2">Tripartite-type tricarboxylate transporter receptor subunit TctC</fullName>
    </submittedName>
</protein>
<dbReference type="SUPFAM" id="SSF53850">
    <property type="entry name" value="Periplasmic binding protein-like II"/>
    <property type="match status" value="1"/>
</dbReference>
<dbReference type="Proteomes" id="UP000295063">
    <property type="component" value="Unassembled WGS sequence"/>
</dbReference>
<evidence type="ECO:0000256" key="1">
    <source>
        <dbReference type="ARBA" id="ARBA00006987"/>
    </source>
</evidence>
<keyword evidence="2" id="KW-0675">Receptor</keyword>
<name>A0A4R1PWQ0_9FIRM</name>
<dbReference type="CDD" id="cd07012">
    <property type="entry name" value="PBP2_Bug_TTT"/>
    <property type="match status" value="1"/>
</dbReference>
<dbReference type="InterPro" id="IPR042100">
    <property type="entry name" value="Bug_dom1"/>
</dbReference>
<evidence type="ECO:0000313" key="3">
    <source>
        <dbReference type="Proteomes" id="UP000295063"/>
    </source>
</evidence>
<dbReference type="PANTHER" id="PTHR42928">
    <property type="entry name" value="TRICARBOXYLATE-BINDING PROTEIN"/>
    <property type="match status" value="1"/>
</dbReference>
<keyword evidence="3" id="KW-1185">Reference proteome</keyword>
<organism evidence="2 3">
    <name type="scientific">Anaerospora hongkongensis</name>
    <dbReference type="NCBI Taxonomy" id="244830"/>
    <lineage>
        <taxon>Bacteria</taxon>
        <taxon>Bacillati</taxon>
        <taxon>Bacillota</taxon>
        <taxon>Negativicutes</taxon>
        <taxon>Selenomonadales</taxon>
        <taxon>Sporomusaceae</taxon>
        <taxon>Anaerospora</taxon>
    </lineage>
</organism>
<dbReference type="PANTHER" id="PTHR42928:SF5">
    <property type="entry name" value="BLR1237 PROTEIN"/>
    <property type="match status" value="1"/>
</dbReference>
<dbReference type="Gene3D" id="3.40.190.150">
    <property type="entry name" value="Bordetella uptake gene, domain 1"/>
    <property type="match status" value="1"/>
</dbReference>
<evidence type="ECO:0000313" key="2">
    <source>
        <dbReference type="EMBL" id="TCL35427.1"/>
    </source>
</evidence>
<dbReference type="PIRSF" id="PIRSF017082">
    <property type="entry name" value="YflP"/>
    <property type="match status" value="1"/>
</dbReference>
<dbReference type="Gene3D" id="3.40.190.10">
    <property type="entry name" value="Periplasmic binding protein-like II"/>
    <property type="match status" value="1"/>
</dbReference>
<dbReference type="AlphaFoldDB" id="A0A4R1PWQ0"/>
<accession>A0A4R1PWQ0</accession>
<dbReference type="OrthoDB" id="8880247at2"/>
<dbReference type="Pfam" id="PF03401">
    <property type="entry name" value="TctC"/>
    <property type="match status" value="1"/>
</dbReference>
<comment type="caution">
    <text evidence="2">The sequence shown here is derived from an EMBL/GenBank/DDBJ whole genome shotgun (WGS) entry which is preliminary data.</text>
</comment>